<comment type="caution">
    <text evidence="2">The sequence shown here is derived from an EMBL/GenBank/DDBJ whole genome shotgun (WGS) entry which is preliminary data.</text>
</comment>
<feature type="domain" description="Haemin-degrading HemS/ChuX" evidence="1">
    <location>
        <begin position="28"/>
        <end position="155"/>
    </location>
</feature>
<reference evidence="2 3" key="1">
    <citation type="submission" date="2012-03" db="EMBL/GenBank/DDBJ databases">
        <title>The Genome Sequence of Bartonella tamiae Th239.</title>
        <authorList>
            <consortium name="The Broad Institute Genome Sequencing Platform"/>
            <consortium name="The Broad Institute Genome Sequencing Center for Infectious Disease"/>
            <person name="Feldgarden M."/>
            <person name="Kirby J."/>
            <person name="Kosoy M."/>
            <person name="Birtles R."/>
            <person name="Probert W.S."/>
            <person name="Chiaraviglio L."/>
            <person name="Young S.K."/>
            <person name="Zeng Q."/>
            <person name="Gargeya S."/>
            <person name="Fitzgerald M."/>
            <person name="Haas B."/>
            <person name="Abouelleil A."/>
            <person name="Alvarado L."/>
            <person name="Arachchi H.M."/>
            <person name="Berlin A."/>
            <person name="Chapman S.B."/>
            <person name="Gearin G."/>
            <person name="Goldberg J."/>
            <person name="Griggs A."/>
            <person name="Gujja S."/>
            <person name="Hansen M."/>
            <person name="Heiman D."/>
            <person name="Howarth C."/>
            <person name="Larimer J."/>
            <person name="Lui A."/>
            <person name="MacDonald P.J.P."/>
            <person name="McCowen C."/>
            <person name="Montmayeur A."/>
            <person name="Murphy C."/>
            <person name="Neiman D."/>
            <person name="Pearson M."/>
            <person name="Priest M."/>
            <person name="Roberts A."/>
            <person name="Saif S."/>
            <person name="Shea T."/>
            <person name="Sisk P."/>
            <person name="Stolte C."/>
            <person name="Sykes S."/>
            <person name="Wortman J."/>
            <person name="Nusbaum C."/>
            <person name="Birren B."/>
        </authorList>
    </citation>
    <scope>NUCLEOTIDE SEQUENCE [LARGE SCALE GENOMIC DNA]</scope>
    <source>
        <strain evidence="2 3">Th239</strain>
    </source>
</reference>
<organism evidence="2 3">
    <name type="scientific">Bartonella tamiae Th239</name>
    <dbReference type="NCBI Taxonomy" id="1094558"/>
    <lineage>
        <taxon>Bacteria</taxon>
        <taxon>Pseudomonadati</taxon>
        <taxon>Pseudomonadota</taxon>
        <taxon>Alphaproteobacteria</taxon>
        <taxon>Hyphomicrobiales</taxon>
        <taxon>Bartonellaceae</taxon>
        <taxon>Bartonella</taxon>
    </lineage>
</organism>
<sequence>MSLTAVKILALREENKDMREREFAKSIGISEAELVEAYCANGSTHRIRVDVPTFLNEAVKLGEVMALTRNEGAVNERIGHFQKIIPGENVSLTLGEIDLRIFQNNWKFGFVREMHVHDRLVKSFQFFDAYGEAVFKLYPKAETNVEEWDKLIKRLAQDSPKESIQVLPLPSPESHEADIPNIEEFRERWEKMTDVHQLHNILKEFNISRYDAVKFVGEKFANPLDKNAIEKMFEGAVEHKIPIMCFVGNRGCIQIFTGKVEKIQMYGAWFNVLDEKFNLHLLTTEIDKIWHVRKPTSDGYVSSLEAFNRHGDMIIQFFGERKEGTGEREDWRSLLSTLPALKQMAVA</sequence>
<dbReference type="AlphaFoldDB" id="J0R4M3"/>
<dbReference type="eggNOG" id="COG3720">
    <property type="taxonomic scope" value="Bacteria"/>
</dbReference>
<dbReference type="HOGENOM" id="CLU_034543_0_0_5"/>
<keyword evidence="3" id="KW-1185">Reference proteome</keyword>
<dbReference type="CDD" id="cd16831">
    <property type="entry name" value="HemS-like_C"/>
    <property type="match status" value="1"/>
</dbReference>
<dbReference type="Proteomes" id="UP000008952">
    <property type="component" value="Unassembled WGS sequence"/>
</dbReference>
<dbReference type="GO" id="GO:0006826">
    <property type="term" value="P:iron ion transport"/>
    <property type="evidence" value="ECO:0007669"/>
    <property type="project" value="InterPro"/>
</dbReference>
<dbReference type="EMBL" id="AIMB01000007">
    <property type="protein sequence ID" value="EJF90614.1"/>
    <property type="molecule type" value="Genomic_DNA"/>
</dbReference>
<gene>
    <name evidence="2" type="ORF">ME5_01015</name>
</gene>
<dbReference type="STRING" id="1094558.ME5_01015"/>
<name>J0R4M3_9HYPH</name>
<feature type="domain" description="Haemin-degrading HemS/ChuX" evidence="1">
    <location>
        <begin position="206"/>
        <end position="338"/>
    </location>
</feature>
<dbReference type="RefSeq" id="WP_008039074.1">
    <property type="nucleotide sequence ID" value="NZ_JH725147.1"/>
</dbReference>
<evidence type="ECO:0000313" key="3">
    <source>
        <dbReference type="Proteomes" id="UP000008952"/>
    </source>
</evidence>
<accession>J0R4M3</accession>
<dbReference type="Pfam" id="PF05171">
    <property type="entry name" value="HemS"/>
    <property type="match status" value="2"/>
</dbReference>
<dbReference type="PATRIC" id="fig|1094558.3.peg.1108"/>
<proteinExistence type="predicted"/>
<dbReference type="CDD" id="cd16830">
    <property type="entry name" value="HemS-like_N"/>
    <property type="match status" value="1"/>
</dbReference>
<dbReference type="Gene3D" id="3.40.1570.10">
    <property type="entry name" value="HemS/ChuS/ChuX like domains"/>
    <property type="match status" value="2"/>
</dbReference>
<protein>
    <recommendedName>
        <fullName evidence="1">Haemin-degrading HemS/ChuX domain-containing protein</fullName>
    </recommendedName>
</protein>
<dbReference type="OrthoDB" id="316630at2"/>
<dbReference type="InterPro" id="IPR053733">
    <property type="entry name" value="Heme_Transport_Util_sf"/>
</dbReference>
<dbReference type="InterPro" id="IPR007845">
    <property type="entry name" value="HemS/ChuX_dom"/>
</dbReference>
<evidence type="ECO:0000313" key="2">
    <source>
        <dbReference type="EMBL" id="EJF90614.1"/>
    </source>
</evidence>
<evidence type="ECO:0000259" key="1">
    <source>
        <dbReference type="Pfam" id="PF05171"/>
    </source>
</evidence>
<dbReference type="SUPFAM" id="SSF144064">
    <property type="entry name" value="Heme iron utilization protein-like"/>
    <property type="match status" value="1"/>
</dbReference>